<name>A0A6L5Z773_9RHOB</name>
<keyword evidence="1" id="KW-1133">Transmembrane helix</keyword>
<accession>A0A6L5Z773</accession>
<gene>
    <name evidence="4" type="ORF">GE300_22170</name>
</gene>
<feature type="transmembrane region" description="Helical" evidence="1">
    <location>
        <begin position="624"/>
        <end position="643"/>
    </location>
</feature>
<keyword evidence="5" id="KW-1185">Reference proteome</keyword>
<keyword evidence="1" id="KW-0472">Membrane</keyword>
<keyword evidence="1" id="KW-0812">Transmembrane</keyword>
<dbReference type="RefSeq" id="WP_154449734.1">
    <property type="nucleotide sequence ID" value="NZ_WIND01000073.1"/>
</dbReference>
<dbReference type="InterPro" id="IPR029062">
    <property type="entry name" value="Class_I_gatase-like"/>
</dbReference>
<feature type="transmembrane region" description="Helical" evidence="1">
    <location>
        <begin position="655"/>
        <end position="674"/>
    </location>
</feature>
<dbReference type="Gene3D" id="3.40.50.12140">
    <property type="entry name" value="Domain of unknown function DUF4159"/>
    <property type="match status" value="1"/>
</dbReference>
<feature type="transmembrane region" description="Helical" evidence="1">
    <location>
        <begin position="61"/>
        <end position="79"/>
    </location>
</feature>
<dbReference type="PANTHER" id="PTHR37464">
    <property type="entry name" value="BLL2463 PROTEIN"/>
    <property type="match status" value="1"/>
</dbReference>
<dbReference type="CDD" id="cd03143">
    <property type="entry name" value="A4_beta-galactosidase_middle_domain"/>
    <property type="match status" value="1"/>
</dbReference>
<comment type="caution">
    <text evidence="4">The sequence shown here is derived from an EMBL/GenBank/DDBJ whole genome shotgun (WGS) entry which is preliminary data.</text>
</comment>
<dbReference type="Pfam" id="PF07584">
    <property type="entry name" value="BatA"/>
    <property type="match status" value="1"/>
</dbReference>
<feature type="domain" description="DUF4159" evidence="3">
    <location>
        <begin position="697"/>
        <end position="915"/>
    </location>
</feature>
<dbReference type="NCBIfam" id="TIGR02226">
    <property type="entry name" value="two_anch"/>
    <property type="match status" value="1"/>
</dbReference>
<evidence type="ECO:0000256" key="1">
    <source>
        <dbReference type="SAM" id="Phobius"/>
    </source>
</evidence>
<feature type="transmembrane region" description="Helical" evidence="1">
    <location>
        <begin position="6"/>
        <end position="28"/>
    </location>
</feature>
<protein>
    <submittedName>
        <fullName evidence="4">DUF4159 domain-containing protein</fullName>
    </submittedName>
</protein>
<reference evidence="4 5" key="1">
    <citation type="submission" date="2019-10" db="EMBL/GenBank/DDBJ databases">
        <title>Cognatihalovulum marinum gen. nov. sp. nov., a new member of the family Rhodobacteraceae isolated from deep seawater of the Northwest Indian Ocean.</title>
        <authorList>
            <person name="Ruan C."/>
            <person name="Wang J."/>
            <person name="Zheng X."/>
            <person name="Song L."/>
            <person name="Zhu Y."/>
            <person name="Huang Y."/>
            <person name="Lu Z."/>
            <person name="Du W."/>
            <person name="Huang L."/>
            <person name="Dai X."/>
        </authorList>
    </citation>
    <scope>NUCLEOTIDE SEQUENCE [LARGE SCALE GENOMIC DNA]</scope>
    <source>
        <strain evidence="4 5">2CG4</strain>
    </source>
</reference>
<evidence type="ECO:0000259" key="3">
    <source>
        <dbReference type="Pfam" id="PF13709"/>
    </source>
</evidence>
<dbReference type="InterPro" id="IPR011933">
    <property type="entry name" value="Double_TM_dom"/>
</dbReference>
<dbReference type="InterPro" id="IPR025297">
    <property type="entry name" value="DUF4159"/>
</dbReference>
<dbReference type="Proteomes" id="UP000474957">
    <property type="component" value="Unassembled WGS sequence"/>
</dbReference>
<dbReference type="PANTHER" id="PTHR37464:SF1">
    <property type="entry name" value="BLL2463 PROTEIN"/>
    <property type="match status" value="1"/>
</dbReference>
<dbReference type="Gene3D" id="3.40.50.880">
    <property type="match status" value="1"/>
</dbReference>
<dbReference type="EMBL" id="WIND01000073">
    <property type="protein sequence ID" value="MSU92239.1"/>
    <property type="molecule type" value="Genomic_DNA"/>
</dbReference>
<sequence length="935" mass="99909">MLSLGALSFLAPWLLSALVALPVLWWLLRAVPPAPARRLFPGVRLLLGLKDPERMPERTPWWLLLLRMAALAAAILAFADPVLNPDVRERGTGPVLLLLDGGWGSAPDWAQRQARAADILDQAARDGRPAAVISLAEPRPGEPRLPFRAAEDWATRIGGLAPKAWAPDRAGFAAWLETVEDEGFETVWLTDGLGTDGDRAFFDALADRGPVRMIADPRTPLALTAPGFADGALQTQVLRPEAGAGRSVEIAAIGADPLGIERVLGTQRVVFEPDDGAATEVALELPVELRNRVTRLTIPGERSAGAVALADDGLKRRKVGLLAGGDAGEAQRLVDPLHYLRTALEDSTDLIEAPLDDILSAQPDVIVFADVGAVAETERARLIDWIESGGLLVRFAGPRLAASGEGQLEEDALLPVRLRAGGRSVGGAMSWGAPKALRPFREGSPFFGLETPEEVNVTSQVMAQPDPELAERVLAALEDGTPLVTGRAQGEGRVVLFHVTANAEWSSLPLSGLFVQMLERLAVSARVARPAAEDLAGQTWTPVTVLDGFGNPVEPRLLAGVDGARLIDERPSAEMPPGVYSSGERTVAVNLFRDGDMIAPIGALPAGIVVESMQVAPETPLKPWLLLAALLALAADILATLWLSGRLTGPRMAQGTAVLLAVTLAGPLAATLAVPQARAQQMTEDELALHATTDTVLAYVVTGDRQLDQTSEAGLRGLSQVLTRRTAIEPVDPVGVQLERDDLAFFPFLYWPVSEVQRPPSDAAYAKLNEYLRSGGMILFDTRDANLGGRLGSGTANGRTLQQLAAKLDIPPLEPAPQDHVLTRTFYLLQDFPGRYSGSEVWVEAAPDVEEVEGMPFRDLNDGVTPVVIGANDWAAAWAVDARGAPMYPVGRGTGGAQQREMAYRFGVNLIMHVMTGNYKSDQVHVPALLERLGN</sequence>
<dbReference type="AlphaFoldDB" id="A0A6L5Z773"/>
<evidence type="ECO:0000259" key="2">
    <source>
        <dbReference type="Pfam" id="PF07584"/>
    </source>
</evidence>
<organism evidence="4 5">
    <name type="scientific">Halovulum marinum</name>
    <dbReference type="NCBI Taxonomy" id="2662447"/>
    <lineage>
        <taxon>Bacteria</taxon>
        <taxon>Pseudomonadati</taxon>
        <taxon>Pseudomonadota</taxon>
        <taxon>Alphaproteobacteria</taxon>
        <taxon>Rhodobacterales</taxon>
        <taxon>Paracoccaceae</taxon>
        <taxon>Halovulum</taxon>
    </lineage>
</organism>
<proteinExistence type="predicted"/>
<dbReference type="Pfam" id="PF13709">
    <property type="entry name" value="DUF4159"/>
    <property type="match status" value="1"/>
</dbReference>
<dbReference type="InterPro" id="IPR024163">
    <property type="entry name" value="Aerotolerance_reg_N"/>
</dbReference>
<evidence type="ECO:0000313" key="5">
    <source>
        <dbReference type="Proteomes" id="UP000474957"/>
    </source>
</evidence>
<evidence type="ECO:0000313" key="4">
    <source>
        <dbReference type="EMBL" id="MSU92239.1"/>
    </source>
</evidence>
<feature type="domain" description="Aerotolerance regulator N-terminal" evidence="2">
    <location>
        <begin position="7"/>
        <end position="81"/>
    </location>
</feature>
<dbReference type="SUPFAM" id="SSF52317">
    <property type="entry name" value="Class I glutamine amidotransferase-like"/>
    <property type="match status" value="1"/>
</dbReference>